<keyword evidence="4" id="KW-0433">Leucine-rich repeat</keyword>
<keyword evidence="7" id="KW-0677">Repeat</keyword>
<dbReference type="PANTHER" id="PTHR48063">
    <property type="entry name" value="LRR RECEPTOR-LIKE KINASE"/>
    <property type="match status" value="1"/>
</dbReference>
<keyword evidence="3" id="KW-1003">Cell membrane</keyword>
<keyword evidence="6" id="KW-0732">Signal</keyword>
<dbReference type="InterPro" id="IPR032675">
    <property type="entry name" value="LRR_dom_sf"/>
</dbReference>
<accession>N1QUA8</accession>
<dbReference type="Pfam" id="PF08263">
    <property type="entry name" value="LRRNT_2"/>
    <property type="match status" value="1"/>
</dbReference>
<keyword evidence="9" id="KW-0472">Membrane</keyword>
<evidence type="ECO:0000256" key="6">
    <source>
        <dbReference type="ARBA" id="ARBA00022729"/>
    </source>
</evidence>
<dbReference type="Gene3D" id="3.80.10.10">
    <property type="entry name" value="Ribonuclease Inhibitor"/>
    <property type="match status" value="4"/>
</dbReference>
<dbReference type="Pfam" id="PF13855">
    <property type="entry name" value="LRR_8"/>
    <property type="match status" value="2"/>
</dbReference>
<dbReference type="SMART" id="SM00369">
    <property type="entry name" value="LRR_TYP"/>
    <property type="match status" value="8"/>
</dbReference>
<dbReference type="InterPro" id="IPR013210">
    <property type="entry name" value="LRR_N_plant-typ"/>
</dbReference>
<dbReference type="SUPFAM" id="SSF52058">
    <property type="entry name" value="L domain-like"/>
    <property type="match status" value="3"/>
</dbReference>
<dbReference type="PRINTS" id="PR00019">
    <property type="entry name" value="LEURICHRPT"/>
</dbReference>
<evidence type="ECO:0000256" key="11">
    <source>
        <dbReference type="ARBA" id="ARBA00023180"/>
    </source>
</evidence>
<dbReference type="GO" id="GO:0005886">
    <property type="term" value="C:plasma membrane"/>
    <property type="evidence" value="ECO:0007669"/>
    <property type="project" value="UniProtKB-SubCell"/>
</dbReference>
<evidence type="ECO:0000256" key="4">
    <source>
        <dbReference type="ARBA" id="ARBA00022614"/>
    </source>
</evidence>
<evidence type="ECO:0000259" key="12">
    <source>
        <dbReference type="Pfam" id="PF08263"/>
    </source>
</evidence>
<dbReference type="Pfam" id="PF00560">
    <property type="entry name" value="LRR_1"/>
    <property type="match status" value="7"/>
</dbReference>
<dbReference type="SMART" id="SM00365">
    <property type="entry name" value="LRR_SD22"/>
    <property type="match status" value="5"/>
</dbReference>
<evidence type="ECO:0000256" key="10">
    <source>
        <dbReference type="ARBA" id="ARBA00023170"/>
    </source>
</evidence>
<keyword evidence="11" id="KW-0325">Glycoprotein</keyword>
<keyword evidence="8" id="KW-1133">Transmembrane helix</keyword>
<protein>
    <submittedName>
        <fullName evidence="13">LRR receptor-like serine/threonine-protein kinase GSO2</fullName>
    </submittedName>
</protein>
<evidence type="ECO:0000256" key="8">
    <source>
        <dbReference type="ARBA" id="ARBA00022989"/>
    </source>
</evidence>
<dbReference type="FunFam" id="3.80.10.10:FF:001347">
    <property type="entry name" value="LRR receptor-like serine/threonine-protein kinase GSO2"/>
    <property type="match status" value="1"/>
</dbReference>
<evidence type="ECO:0000256" key="5">
    <source>
        <dbReference type="ARBA" id="ARBA00022692"/>
    </source>
</evidence>
<evidence type="ECO:0000256" key="9">
    <source>
        <dbReference type="ARBA" id="ARBA00023136"/>
    </source>
</evidence>
<evidence type="ECO:0000256" key="2">
    <source>
        <dbReference type="ARBA" id="ARBA00009592"/>
    </source>
</evidence>
<name>N1QUA8_AEGTA</name>
<dbReference type="AlphaFoldDB" id="N1QUA8"/>
<dbReference type="FunFam" id="3.80.10.10:FF:000213">
    <property type="entry name" value="Tyrosine-sulfated glycopeptide receptor 1"/>
    <property type="match status" value="1"/>
</dbReference>
<proteinExistence type="inferred from homology"/>
<dbReference type="InterPro" id="IPR001611">
    <property type="entry name" value="Leu-rich_rpt"/>
</dbReference>
<evidence type="ECO:0000256" key="3">
    <source>
        <dbReference type="ARBA" id="ARBA00022475"/>
    </source>
</evidence>
<evidence type="ECO:0000256" key="7">
    <source>
        <dbReference type="ARBA" id="ARBA00022737"/>
    </source>
</evidence>
<dbReference type="InterPro" id="IPR003591">
    <property type="entry name" value="Leu-rich_rpt_typical-subtyp"/>
</dbReference>
<keyword evidence="5" id="KW-0812">Transmembrane</keyword>
<keyword evidence="10" id="KW-0675">Receptor</keyword>
<reference evidence="13" key="1">
    <citation type="submission" date="2015-06" db="UniProtKB">
        <authorList>
            <consortium name="EnsemblPlants"/>
        </authorList>
    </citation>
    <scope>IDENTIFICATION</scope>
</reference>
<dbReference type="EnsemblPlants" id="EMT02482">
    <property type="protein sequence ID" value="EMT02482"/>
    <property type="gene ID" value="F775_00848"/>
</dbReference>
<dbReference type="InterPro" id="IPR046956">
    <property type="entry name" value="RLP23-like"/>
</dbReference>
<evidence type="ECO:0000256" key="1">
    <source>
        <dbReference type="ARBA" id="ARBA00004251"/>
    </source>
</evidence>
<dbReference type="PANTHER" id="PTHR48063:SF105">
    <property type="entry name" value="LEUCINE-RICH REPEAT-CONTAINING N-TERMINAL PLANT-TYPE DOMAIN-CONTAINING PROTEIN"/>
    <property type="match status" value="1"/>
</dbReference>
<sequence>MAAPNKLLFLIIILATASSIDSAAERFNGSCVPAERAALLSFKAGITGDPDNRLVSWQQGAHDCCRWSGVTCSHRTGHVVKLRLRNDYLFPFPEEDYISGASNPEDHSLRGKVSSSLLGLSHLKHLDLSGNIVLGAGMAMPGFLGSLPSLTYLNLSEMGFHGRVPPQLGNLSKLVQLDMRNYYDNYHILYSDDISWLARLQSLEHLNMGYIDLSRAVDWVHAVNALSNLVSLLLQDSRLNEITPPSSLVDLNFTVLEELDLSFNYFYSPATPNWFWDVTSLKSLNLEACYLSGPFPNELGNLTLLETLNIAGNNIRGMIPGTMQNMCNLRSLDLSVNNIDMDIGEVIDRIPNCCWKNLQELNLRYANITGMTLQFVSNLTSLTMLQVSHNQLSGSVPLEIGMLANLTHLDLGNNNFSGVISEDHFAGLMNLKSIDLSQNNLELIVDSHWVPPFNLDVASFSSCHLGPQFPEWLRWQKSIRSLQISNNGLVGRIPDWFWTTFSEAQHLDISFNQLSGDLPLNLEFMSIITLSMGSNLLTGLIPKLPRTVVVLDISNNSLNGFVSDFRAPQLQVAVLYSNSISGTIPTSICQMRKLRILNLSNNLLSKELPHCGRKELKQQNTSSSISSSVNSMSSFSLNITTLLLSNNSFSSGFPLFLQQCPSLVFLDLTQNRFSGELPGWIGEVMPGLVILRLRSNNFSGHIPIEIMGLHNVRILDLSNNNFSGAIPQYLENLQALTSTATDYYTRHAYLFFEGYNDKYLTYDAGQSNNRFSVMIKGQVLEYRENIVYLMSIDLSCNSLTGEIPEKLSSLVGLISLNLSSNLLSGNIPYKIGKLRSLESLDLSKNKLGGEIPQGLSDLTYLIRLNLSYNNLSGRIPSGHQLDTLETDDPASMYIGNPGLCGHPVPRECFGPPRDLPTNGASTGWVEHDFSQTDFLLGLIIGFVVGAWMVFFGLLFIKRWRYAYFGLLDNLYDRLRVISVVTC</sequence>
<evidence type="ECO:0000313" key="13">
    <source>
        <dbReference type="EnsemblPlants" id="EMT02482"/>
    </source>
</evidence>
<comment type="subcellular location">
    <subcellularLocation>
        <location evidence="1">Cell membrane</location>
        <topology evidence="1">Single-pass type I membrane protein</topology>
    </subcellularLocation>
</comment>
<comment type="similarity">
    <text evidence="2">Belongs to the RLP family.</text>
</comment>
<dbReference type="ExpressionAtlas" id="N1QUA8">
    <property type="expression patterns" value="baseline"/>
</dbReference>
<feature type="domain" description="Leucine-rich repeat-containing N-terminal plant-type" evidence="12">
    <location>
        <begin position="34"/>
        <end position="73"/>
    </location>
</feature>
<organism evidence="13">
    <name type="scientific">Aegilops tauschii</name>
    <name type="common">Tausch's goatgrass</name>
    <name type="synonym">Aegilops squarrosa</name>
    <dbReference type="NCBI Taxonomy" id="37682"/>
    <lineage>
        <taxon>Eukaryota</taxon>
        <taxon>Viridiplantae</taxon>
        <taxon>Streptophyta</taxon>
        <taxon>Embryophyta</taxon>
        <taxon>Tracheophyta</taxon>
        <taxon>Spermatophyta</taxon>
        <taxon>Magnoliopsida</taxon>
        <taxon>Liliopsida</taxon>
        <taxon>Poales</taxon>
        <taxon>Poaceae</taxon>
        <taxon>BOP clade</taxon>
        <taxon>Pooideae</taxon>
        <taxon>Triticodae</taxon>
        <taxon>Triticeae</taxon>
        <taxon>Triticinae</taxon>
        <taxon>Aegilops</taxon>
    </lineage>
</organism>
<dbReference type="FunFam" id="3.80.10.10:FF:000649">
    <property type="entry name" value="Leucine Rich Repeat family protein"/>
    <property type="match status" value="1"/>
</dbReference>